<keyword evidence="2" id="KW-1133">Transmembrane helix</keyword>
<dbReference type="RefSeq" id="WP_199236870.1">
    <property type="nucleotide sequence ID" value="NZ_SLWR01000002.1"/>
</dbReference>
<dbReference type="Proteomes" id="UP000295573">
    <property type="component" value="Unassembled WGS sequence"/>
</dbReference>
<dbReference type="AlphaFoldDB" id="A0A4R2IZF8"/>
<reference evidence="3 4" key="1">
    <citation type="journal article" date="2015" name="Stand. Genomic Sci.">
        <title>Genomic Encyclopedia of Bacterial and Archaeal Type Strains, Phase III: the genomes of soil and plant-associated and newly described type strains.</title>
        <authorList>
            <person name="Whitman W.B."/>
            <person name="Woyke T."/>
            <person name="Klenk H.P."/>
            <person name="Zhou Y."/>
            <person name="Lilburn T.G."/>
            <person name="Beck B.J."/>
            <person name="De Vos P."/>
            <person name="Vandamme P."/>
            <person name="Eisen J.A."/>
            <person name="Garrity G."/>
            <person name="Hugenholtz P."/>
            <person name="Kyrpides N.C."/>
        </authorList>
    </citation>
    <scope>NUCLEOTIDE SEQUENCE [LARGE SCALE GENOMIC DNA]</scope>
    <source>
        <strain evidence="3 4">VKM Ac-2541</strain>
    </source>
</reference>
<keyword evidence="2" id="KW-0472">Membrane</keyword>
<evidence type="ECO:0000313" key="4">
    <source>
        <dbReference type="Proteomes" id="UP000295573"/>
    </source>
</evidence>
<evidence type="ECO:0000256" key="2">
    <source>
        <dbReference type="SAM" id="Phobius"/>
    </source>
</evidence>
<name>A0A4R2IZF8_9ACTN</name>
<protein>
    <submittedName>
        <fullName evidence="3">Uncharacterized protein</fullName>
    </submittedName>
</protein>
<organism evidence="3 4">
    <name type="scientific">Kribbella antiqua</name>
    <dbReference type="NCBI Taxonomy" id="2512217"/>
    <lineage>
        <taxon>Bacteria</taxon>
        <taxon>Bacillati</taxon>
        <taxon>Actinomycetota</taxon>
        <taxon>Actinomycetes</taxon>
        <taxon>Propionibacteriales</taxon>
        <taxon>Kribbellaceae</taxon>
        <taxon>Kribbella</taxon>
    </lineage>
</organism>
<gene>
    <name evidence="3" type="ORF">EV646_102436</name>
</gene>
<feature type="transmembrane region" description="Helical" evidence="2">
    <location>
        <begin position="12"/>
        <end position="37"/>
    </location>
</feature>
<keyword evidence="4" id="KW-1185">Reference proteome</keyword>
<sequence length="296" mass="30654">MAEKPEGRTRRLAAIVGAAAAVFVVSALLVGLGVLFLGGGPASAPGQGALPLPGASTTPTRASTPPTTPPRTSSTPSTSPTPTRAPTTTRSSTPVTTKPFAYQPLWPFASVTAAEEWQRKYRDGGQQPWHLDADQTALSFTTGFLGFTELDTVVSRSIKGDDARISVGSGSRVAAVLHLVRIGQGTDAPWEVVGTSDTTLTVERPRYGASATSPITVGGRITGVDESIRIDVRQPSSESPLGSFCCIQAGGERQPWSAQVSFRGATDPALTVVASTGGHVQSVERFAVTAIRAGNS</sequence>
<evidence type="ECO:0000256" key="1">
    <source>
        <dbReference type="SAM" id="MobiDB-lite"/>
    </source>
</evidence>
<keyword evidence="2" id="KW-0812">Transmembrane</keyword>
<proteinExistence type="predicted"/>
<accession>A0A4R2IZF8</accession>
<feature type="region of interest" description="Disordered" evidence="1">
    <location>
        <begin position="47"/>
        <end position="97"/>
    </location>
</feature>
<dbReference type="EMBL" id="SLWR01000002">
    <property type="protein sequence ID" value="TCO50362.1"/>
    <property type="molecule type" value="Genomic_DNA"/>
</dbReference>
<evidence type="ECO:0000313" key="3">
    <source>
        <dbReference type="EMBL" id="TCO50362.1"/>
    </source>
</evidence>
<comment type="caution">
    <text evidence="3">The sequence shown here is derived from an EMBL/GenBank/DDBJ whole genome shotgun (WGS) entry which is preliminary data.</text>
</comment>